<evidence type="ECO:0000313" key="1">
    <source>
        <dbReference type="EMBL" id="MER6431284.1"/>
    </source>
</evidence>
<organism evidence="1 2">
    <name type="scientific">Streptomyces sp. 900105245</name>
    <dbReference type="NCBI Taxonomy" id="3154379"/>
    <lineage>
        <taxon>Bacteria</taxon>
        <taxon>Bacillati</taxon>
        <taxon>Actinomycetota</taxon>
        <taxon>Actinomycetes</taxon>
        <taxon>Kitasatosporales</taxon>
        <taxon>Streptomycetaceae</taxon>
        <taxon>Streptomyces</taxon>
    </lineage>
</organism>
<evidence type="ECO:0000313" key="2">
    <source>
        <dbReference type="Proteomes" id="UP001470023"/>
    </source>
</evidence>
<reference evidence="1 2" key="1">
    <citation type="submission" date="2024-06" db="EMBL/GenBank/DDBJ databases">
        <title>The Natural Products Discovery Center: Release of the First 8490 Sequenced Strains for Exploring Actinobacteria Biosynthetic Diversity.</title>
        <authorList>
            <person name="Kalkreuter E."/>
            <person name="Kautsar S.A."/>
            <person name="Yang D."/>
            <person name="Bader C.D."/>
            <person name="Teijaro C.N."/>
            <person name="Fluegel L."/>
            <person name="Davis C.M."/>
            <person name="Simpson J.R."/>
            <person name="Lauterbach L."/>
            <person name="Steele A.D."/>
            <person name="Gui C."/>
            <person name="Meng S."/>
            <person name="Li G."/>
            <person name="Viehrig K."/>
            <person name="Ye F."/>
            <person name="Su P."/>
            <person name="Kiefer A.F."/>
            <person name="Nichols A."/>
            <person name="Cepeda A.J."/>
            <person name="Yan W."/>
            <person name="Fan B."/>
            <person name="Jiang Y."/>
            <person name="Adhikari A."/>
            <person name="Zheng C.-J."/>
            <person name="Schuster L."/>
            <person name="Cowan T.M."/>
            <person name="Smanski M.J."/>
            <person name="Chevrette M.G."/>
            <person name="De Carvalho L.P.S."/>
            <person name="Shen B."/>
        </authorList>
    </citation>
    <scope>NUCLEOTIDE SEQUENCE [LARGE SCALE GENOMIC DNA]</scope>
    <source>
        <strain evidence="1 2">NPDC001166</strain>
    </source>
</reference>
<accession>A0ABV1UC44</accession>
<sequence>MANTIAAVVHEGDTLQQAVEIIVALSMTDAGTNHPLVEQAFEEFLADARDVRGLVVEERTASVAGRKGGLSELVLIPGAPSVAWSVVKLIEMWLQRDRNRSIEVVVHQPGQDPHTVRVSGEKVNVEVLGEALRAAVAKPEVEATESDA</sequence>
<dbReference type="EMBL" id="JBEPAZ010000026">
    <property type="protein sequence ID" value="MER6431284.1"/>
    <property type="molecule type" value="Genomic_DNA"/>
</dbReference>
<proteinExistence type="predicted"/>
<comment type="caution">
    <text evidence="1">The sequence shown here is derived from an EMBL/GenBank/DDBJ whole genome shotgun (WGS) entry which is preliminary data.</text>
</comment>
<keyword evidence="2" id="KW-1185">Reference proteome</keyword>
<gene>
    <name evidence="1" type="ORF">ABT272_26670</name>
</gene>
<dbReference type="Proteomes" id="UP001470023">
    <property type="component" value="Unassembled WGS sequence"/>
</dbReference>
<protein>
    <submittedName>
        <fullName evidence="1">Uncharacterized protein</fullName>
    </submittedName>
</protein>
<dbReference type="RefSeq" id="WP_352064551.1">
    <property type="nucleotide sequence ID" value="NZ_JBEPAZ010000026.1"/>
</dbReference>
<name>A0ABV1UC44_9ACTN</name>